<dbReference type="Proteomes" id="UP000038010">
    <property type="component" value="Unassembled WGS sequence"/>
</dbReference>
<dbReference type="RefSeq" id="XP_017995286.1">
    <property type="nucleotide sequence ID" value="XM_018150480.1"/>
</dbReference>
<dbReference type="VEuPathDB" id="FungiDB:AB675_9904"/>
<accession>A0A0N1NY94</accession>
<keyword evidence="3" id="KW-1185">Reference proteome</keyword>
<evidence type="ECO:0000313" key="3">
    <source>
        <dbReference type="Proteomes" id="UP000038010"/>
    </source>
</evidence>
<dbReference type="GeneID" id="28742360"/>
<proteinExistence type="predicted"/>
<dbReference type="EMBL" id="LFJN01000041">
    <property type="protein sequence ID" value="KPI35323.1"/>
    <property type="molecule type" value="Genomic_DNA"/>
</dbReference>
<dbReference type="OrthoDB" id="25921at2759"/>
<sequence length="266" mass="28809">MTNADDGLDQPEPGDETSADAVHDFDSLAAALKMLPSCQNYIQSLLKTLHRLKEQKATKSASQVISESVPAPGFPEAAPLSDVLNTGTQTNHSTPSLAERDSAQEPHRICHGTHYPVNTPQGSDLRYFGASSVFALTVATAARVSGDSAYGLKTPQRASTIDMEHSDFHGSCNCIVTKDMVEKSLDLFMASIHPLYPFLDAVAIRSDLEAYWDTESRAADPETLEGQTAHRYFRIKIIAAIASASRSRHDASRIACDHGCYLEAGE</sequence>
<dbReference type="STRING" id="1664694.A0A0N1NY94"/>
<organism evidence="2 3">
    <name type="scientific">Cyphellophora attinorum</name>
    <dbReference type="NCBI Taxonomy" id="1664694"/>
    <lineage>
        <taxon>Eukaryota</taxon>
        <taxon>Fungi</taxon>
        <taxon>Dikarya</taxon>
        <taxon>Ascomycota</taxon>
        <taxon>Pezizomycotina</taxon>
        <taxon>Eurotiomycetes</taxon>
        <taxon>Chaetothyriomycetidae</taxon>
        <taxon>Chaetothyriales</taxon>
        <taxon>Cyphellophoraceae</taxon>
        <taxon>Cyphellophora</taxon>
    </lineage>
</organism>
<dbReference type="AlphaFoldDB" id="A0A0N1NY94"/>
<comment type="caution">
    <text evidence="2">The sequence shown here is derived from an EMBL/GenBank/DDBJ whole genome shotgun (WGS) entry which is preliminary data.</text>
</comment>
<reference evidence="2 3" key="1">
    <citation type="submission" date="2015-06" db="EMBL/GenBank/DDBJ databases">
        <title>Draft genome of the ant-associated black yeast Phialophora attae CBS 131958.</title>
        <authorList>
            <person name="Moreno L.F."/>
            <person name="Stielow B.J."/>
            <person name="de Hoog S."/>
            <person name="Vicente V.A."/>
            <person name="Weiss V.A."/>
            <person name="de Vries M."/>
            <person name="Cruz L.M."/>
            <person name="Souza E.M."/>
        </authorList>
    </citation>
    <scope>NUCLEOTIDE SEQUENCE [LARGE SCALE GENOMIC DNA]</scope>
    <source>
        <strain evidence="2 3">CBS 131958</strain>
    </source>
</reference>
<feature type="compositionally biased region" description="Polar residues" evidence="1">
    <location>
        <begin position="83"/>
        <end position="96"/>
    </location>
</feature>
<evidence type="ECO:0000256" key="1">
    <source>
        <dbReference type="SAM" id="MobiDB-lite"/>
    </source>
</evidence>
<feature type="region of interest" description="Disordered" evidence="1">
    <location>
        <begin position="1"/>
        <end position="20"/>
    </location>
</feature>
<name>A0A0N1NY94_9EURO</name>
<feature type="compositionally biased region" description="Acidic residues" evidence="1">
    <location>
        <begin position="1"/>
        <end position="18"/>
    </location>
</feature>
<evidence type="ECO:0000313" key="2">
    <source>
        <dbReference type="EMBL" id="KPI35323.1"/>
    </source>
</evidence>
<gene>
    <name evidence="2" type="ORF">AB675_9904</name>
</gene>
<protein>
    <submittedName>
        <fullName evidence="2">Uncharacterized protein</fullName>
    </submittedName>
</protein>
<feature type="region of interest" description="Disordered" evidence="1">
    <location>
        <begin position="59"/>
        <end position="104"/>
    </location>
</feature>